<reference evidence="2 3" key="1">
    <citation type="journal article" date="2008" name="Proc. Natl. Acad. Sci. U.S.A.">
        <title>The genome of Cyanothece 51142, a unicellular diazotrophic cyanobacterium important in the marine nitrogen cycle.</title>
        <authorList>
            <person name="Welsh E.A."/>
            <person name="Liberton M."/>
            <person name="Stoeckel J."/>
            <person name="Loh T."/>
            <person name="Elvitigala T."/>
            <person name="Wang C."/>
            <person name="Wollam A."/>
            <person name="Fulton R.S."/>
            <person name="Clifton S.W."/>
            <person name="Jacobs J.M."/>
            <person name="Aurora R."/>
            <person name="Ghosh B.K."/>
            <person name="Sherman L.A."/>
            <person name="Smith R.D."/>
            <person name="Wilson R.K."/>
            <person name="Pakrasi H.B."/>
        </authorList>
    </citation>
    <scope>NUCLEOTIDE SEQUENCE [LARGE SCALE GENOMIC DNA]</scope>
    <source>
        <strain evidence="3">ATCC 51142 / BH68</strain>
    </source>
</reference>
<evidence type="ECO:0000259" key="1">
    <source>
        <dbReference type="Pfam" id="PF10047"/>
    </source>
</evidence>
<dbReference type="AlphaFoldDB" id="B1WV21"/>
<dbReference type="EMBL" id="CP000806">
    <property type="protein sequence ID" value="ACB52218.1"/>
    <property type="molecule type" value="Genomic_DNA"/>
</dbReference>
<evidence type="ECO:0000313" key="2">
    <source>
        <dbReference type="EMBL" id="ACB52218.1"/>
    </source>
</evidence>
<dbReference type="KEGG" id="cyt:cce_2870"/>
<organism evidence="2 3">
    <name type="scientific">Crocosphaera subtropica (strain ATCC 51142 / BH68)</name>
    <name type="common">Cyanothece sp. (strain ATCC 51142)</name>
    <dbReference type="NCBI Taxonomy" id="43989"/>
    <lineage>
        <taxon>Bacteria</taxon>
        <taxon>Bacillati</taxon>
        <taxon>Cyanobacteriota</taxon>
        <taxon>Cyanophyceae</taxon>
        <taxon>Oscillatoriophycideae</taxon>
        <taxon>Chroococcales</taxon>
        <taxon>Aphanothecaceae</taxon>
        <taxon>Crocosphaera</taxon>
        <taxon>Crocosphaera subtropica</taxon>
    </lineage>
</organism>
<dbReference type="eggNOG" id="COG4118">
    <property type="taxonomic scope" value="Bacteria"/>
</dbReference>
<feature type="domain" description="DUF2281" evidence="1">
    <location>
        <begin position="38"/>
        <end position="73"/>
    </location>
</feature>
<keyword evidence="3" id="KW-1185">Reference proteome</keyword>
<evidence type="ECO:0000313" key="3">
    <source>
        <dbReference type="Proteomes" id="UP000001203"/>
    </source>
</evidence>
<dbReference type="OrthoDB" id="9800503at2"/>
<proteinExistence type="predicted"/>
<dbReference type="InterPro" id="IPR018739">
    <property type="entry name" value="DUF2281"/>
</dbReference>
<dbReference type="STRING" id="43989.cce_2870"/>
<dbReference type="Pfam" id="PF10047">
    <property type="entry name" value="DUF2281"/>
    <property type="match status" value="1"/>
</dbReference>
<sequence length="74" mass="8541">MKIELKKIQENPEILEILATESQEIIITKNAQPIYKLTKINQPSSKRRHRGSAKGLITISNDFDEPLPEFAEYM</sequence>
<dbReference type="Proteomes" id="UP000001203">
    <property type="component" value="Chromosome circular"/>
</dbReference>
<accession>B1WV21</accession>
<name>B1WV21_CROS5</name>
<protein>
    <recommendedName>
        <fullName evidence="1">DUF2281 domain-containing protein</fullName>
    </recommendedName>
</protein>
<dbReference type="RefSeq" id="WP_009547331.1">
    <property type="nucleotide sequence ID" value="NC_010546.1"/>
</dbReference>
<dbReference type="HOGENOM" id="CLU_163140_3_2_3"/>
<gene>
    <name evidence="2" type="ordered locus">cce_2870</name>
</gene>